<dbReference type="EMBL" id="JAGTXO010000001">
    <property type="protein sequence ID" value="KAG8470776.1"/>
    <property type="molecule type" value="Genomic_DNA"/>
</dbReference>
<dbReference type="AlphaFoldDB" id="A0A8J5XXC2"/>
<protein>
    <submittedName>
        <fullName evidence="2">Uncharacterized protein</fullName>
    </submittedName>
</protein>
<gene>
    <name evidence="2" type="ORF">KFE25_009197</name>
</gene>
<name>A0A8J5XXC2_DIALT</name>
<sequence>MELLAALRVVLLAAVVLLSAFAGPAEQLVPTPSPLSPPPRAPPAHAALVVLPPQTSVRPTLACAARAPPALAATHPASTIILKPPCNCSIFAFLHLRKCAGTTMRATVFLSRLLLHQRFEPHLPSGKPPPFAHARSYCRLLADHEHAFHAELDARAAIGAGRRGAPSRPLIFDWEVHCVPALAAFVGTLRELRAQPERARGCALFSLAVLRQPVSWLVSDYFYFINEQDHVNVSLAEFAALKPEALLLAGSATPSLGIALPTPKALRRGARAGAFNASGGVGAQVDAAHGALREAAAQLRHVSADGAARLAAIAEARGRGSRAERTVDRTRGFFGRKRLAHMAVLRARAAYYAVLVSHGLVRCDEMLAQVDGQLAHIDLVGVAERFDETLLLAIDAGGLQALPPAHRLNVGEARREISPAALAELVRQNRCSILLYERWRARFDALVRAQPAEFGNRLRRMRNIVSRAEDQVAIKRAGVNEDKEPLP</sequence>
<proteinExistence type="predicted"/>
<comment type="caution">
    <text evidence="2">The sequence shown here is derived from an EMBL/GenBank/DDBJ whole genome shotgun (WGS) entry which is preliminary data.</text>
</comment>
<evidence type="ECO:0000313" key="3">
    <source>
        <dbReference type="Proteomes" id="UP000751190"/>
    </source>
</evidence>
<feature type="signal peptide" evidence="1">
    <location>
        <begin position="1"/>
        <end position="27"/>
    </location>
</feature>
<dbReference type="Proteomes" id="UP000751190">
    <property type="component" value="Unassembled WGS sequence"/>
</dbReference>
<evidence type="ECO:0000256" key="1">
    <source>
        <dbReference type="SAM" id="SignalP"/>
    </source>
</evidence>
<organism evidence="2 3">
    <name type="scientific">Diacronema lutheri</name>
    <name type="common">Unicellular marine alga</name>
    <name type="synonym">Monochrysis lutheri</name>
    <dbReference type="NCBI Taxonomy" id="2081491"/>
    <lineage>
        <taxon>Eukaryota</taxon>
        <taxon>Haptista</taxon>
        <taxon>Haptophyta</taxon>
        <taxon>Pavlovophyceae</taxon>
        <taxon>Pavlovales</taxon>
        <taxon>Pavlovaceae</taxon>
        <taxon>Diacronema</taxon>
    </lineage>
</organism>
<dbReference type="OrthoDB" id="10516537at2759"/>
<keyword evidence="3" id="KW-1185">Reference proteome</keyword>
<reference evidence="2" key="1">
    <citation type="submission" date="2021-05" db="EMBL/GenBank/DDBJ databases">
        <title>The genome of the haptophyte Pavlova lutheri (Diacronema luteri, Pavlovales) - a model for lipid biosynthesis in eukaryotic algae.</title>
        <authorList>
            <person name="Hulatt C.J."/>
            <person name="Posewitz M.C."/>
        </authorList>
    </citation>
    <scope>NUCLEOTIDE SEQUENCE</scope>
    <source>
        <strain evidence="2">NIVA-4/92</strain>
    </source>
</reference>
<keyword evidence="1" id="KW-0732">Signal</keyword>
<accession>A0A8J5XXC2</accession>
<evidence type="ECO:0000313" key="2">
    <source>
        <dbReference type="EMBL" id="KAG8470776.1"/>
    </source>
</evidence>
<feature type="chain" id="PRO_5035313725" evidence="1">
    <location>
        <begin position="28"/>
        <end position="487"/>
    </location>
</feature>